<gene>
    <name evidence="7" type="primary">PCLO</name>
    <name evidence="7" type="ORF">T05_12874</name>
</gene>
<dbReference type="GO" id="GO:0042391">
    <property type="term" value="P:regulation of membrane potential"/>
    <property type="evidence" value="ECO:0007669"/>
    <property type="project" value="TreeGrafter"/>
</dbReference>
<feature type="region of interest" description="Disordered" evidence="4">
    <location>
        <begin position="1375"/>
        <end position="1411"/>
    </location>
</feature>
<dbReference type="CDD" id="cd06714">
    <property type="entry name" value="PDZ_RIM-like"/>
    <property type="match status" value="1"/>
</dbReference>
<reference evidence="7 8" key="1">
    <citation type="submission" date="2015-01" db="EMBL/GenBank/DDBJ databases">
        <title>Evolution of Trichinella species and genotypes.</title>
        <authorList>
            <person name="Korhonen P.K."/>
            <person name="Edoardo P."/>
            <person name="Giuseppe L.R."/>
            <person name="Gasser R.B."/>
        </authorList>
    </citation>
    <scope>NUCLEOTIDE SEQUENCE [LARGE SCALE GENOMIC DNA]</scope>
    <source>
        <strain evidence="7">ISS417</strain>
    </source>
</reference>
<evidence type="ECO:0000256" key="1">
    <source>
        <dbReference type="ARBA" id="ARBA00023018"/>
    </source>
</evidence>
<dbReference type="Pfam" id="PF00168">
    <property type="entry name" value="C2"/>
    <property type="match status" value="1"/>
</dbReference>
<keyword evidence="1" id="KW-0770">Synapse</keyword>
<evidence type="ECO:0000256" key="2">
    <source>
        <dbReference type="ARBA" id="ARBA00034103"/>
    </source>
</evidence>
<dbReference type="Gene3D" id="2.60.40.150">
    <property type="entry name" value="C2 domain"/>
    <property type="match status" value="1"/>
</dbReference>
<dbReference type="InterPro" id="IPR035892">
    <property type="entry name" value="C2_domain_sf"/>
</dbReference>
<proteinExistence type="predicted"/>
<dbReference type="InterPro" id="IPR011011">
    <property type="entry name" value="Znf_FYVE_PHD"/>
</dbReference>
<dbReference type="Gene3D" id="2.30.42.10">
    <property type="match status" value="1"/>
</dbReference>
<feature type="compositionally biased region" description="Acidic residues" evidence="4">
    <location>
        <begin position="269"/>
        <end position="284"/>
    </location>
</feature>
<feature type="compositionally biased region" description="Polar residues" evidence="4">
    <location>
        <begin position="1386"/>
        <end position="1395"/>
    </location>
</feature>
<feature type="region of interest" description="Disordered" evidence="4">
    <location>
        <begin position="2529"/>
        <end position="2549"/>
    </location>
</feature>
<dbReference type="InterPro" id="IPR036034">
    <property type="entry name" value="PDZ_sf"/>
</dbReference>
<dbReference type="InterPro" id="IPR001478">
    <property type="entry name" value="PDZ"/>
</dbReference>
<feature type="domain" description="C2" evidence="5">
    <location>
        <begin position="2558"/>
        <end position="2684"/>
    </location>
</feature>
<feature type="compositionally biased region" description="Polar residues" evidence="4">
    <location>
        <begin position="482"/>
        <end position="494"/>
    </location>
</feature>
<dbReference type="Gene3D" id="3.30.40.10">
    <property type="entry name" value="Zinc/RING finger domain, C3HC4 (zinc finger)"/>
    <property type="match status" value="1"/>
</dbReference>
<feature type="region of interest" description="Disordered" evidence="4">
    <location>
        <begin position="475"/>
        <end position="499"/>
    </location>
</feature>
<dbReference type="SUPFAM" id="SSF57903">
    <property type="entry name" value="FYVE/PHD zinc finger"/>
    <property type="match status" value="1"/>
</dbReference>
<protein>
    <submittedName>
        <fullName evidence="7">Uncharacterized protein</fullName>
    </submittedName>
</protein>
<dbReference type="SMART" id="SM00228">
    <property type="entry name" value="PDZ"/>
    <property type="match status" value="1"/>
</dbReference>
<dbReference type="PANTHER" id="PTHR12157">
    <property type="entry name" value="REGULATING SYNAPTIC MEMBRANE EXOCYTOSIS PROTEIN"/>
    <property type="match status" value="1"/>
</dbReference>
<feature type="coiled-coil region" evidence="3">
    <location>
        <begin position="1741"/>
        <end position="1768"/>
    </location>
</feature>
<feature type="compositionally biased region" description="Acidic residues" evidence="4">
    <location>
        <begin position="384"/>
        <end position="398"/>
    </location>
</feature>
<feature type="compositionally biased region" description="Polar residues" evidence="4">
    <location>
        <begin position="153"/>
        <end position="169"/>
    </location>
</feature>
<evidence type="ECO:0000259" key="6">
    <source>
        <dbReference type="PROSITE" id="PS50106"/>
    </source>
</evidence>
<dbReference type="SMART" id="SM00239">
    <property type="entry name" value="C2"/>
    <property type="match status" value="1"/>
</dbReference>
<feature type="compositionally biased region" description="Acidic residues" evidence="4">
    <location>
        <begin position="197"/>
        <end position="210"/>
    </location>
</feature>
<feature type="compositionally biased region" description="Low complexity" evidence="4">
    <location>
        <begin position="1375"/>
        <end position="1385"/>
    </location>
</feature>
<accession>A0A0V0UB69</accession>
<feature type="region of interest" description="Disordered" evidence="4">
    <location>
        <begin position="1423"/>
        <end position="1446"/>
    </location>
</feature>
<feature type="region of interest" description="Disordered" evidence="4">
    <location>
        <begin position="1098"/>
        <end position="1125"/>
    </location>
</feature>
<feature type="region of interest" description="Disordered" evidence="4">
    <location>
        <begin position="698"/>
        <end position="735"/>
    </location>
</feature>
<dbReference type="PANTHER" id="PTHR12157:SF25">
    <property type="entry name" value="REGULATING SYNAPTIC MEMBRANE EXOCYTOSIS PROTEIN 3"/>
    <property type="match status" value="1"/>
</dbReference>
<dbReference type="InterPro" id="IPR000008">
    <property type="entry name" value="C2_dom"/>
</dbReference>
<dbReference type="SUPFAM" id="SSF49562">
    <property type="entry name" value="C2 domain (Calcium/lipid-binding domain, CaLB)"/>
    <property type="match status" value="1"/>
</dbReference>
<dbReference type="GO" id="GO:0048788">
    <property type="term" value="C:cytoskeleton of presynaptic active zone"/>
    <property type="evidence" value="ECO:0007669"/>
    <property type="project" value="TreeGrafter"/>
</dbReference>
<feature type="region of interest" description="Disordered" evidence="4">
    <location>
        <begin position="245"/>
        <end position="442"/>
    </location>
</feature>
<dbReference type="OrthoDB" id="270970at2759"/>
<comment type="subcellular location">
    <subcellularLocation>
        <location evidence="2">Synapse</location>
    </subcellularLocation>
</comment>
<evidence type="ECO:0000256" key="3">
    <source>
        <dbReference type="SAM" id="Coils"/>
    </source>
</evidence>
<evidence type="ECO:0000313" key="8">
    <source>
        <dbReference type="Proteomes" id="UP000055048"/>
    </source>
</evidence>
<dbReference type="GO" id="GO:0031267">
    <property type="term" value="F:small GTPase binding"/>
    <property type="evidence" value="ECO:0007669"/>
    <property type="project" value="InterPro"/>
</dbReference>
<evidence type="ECO:0000256" key="4">
    <source>
        <dbReference type="SAM" id="MobiDB-lite"/>
    </source>
</evidence>
<dbReference type="PROSITE" id="PS50004">
    <property type="entry name" value="C2"/>
    <property type="match status" value="1"/>
</dbReference>
<dbReference type="STRING" id="144512.A0A0V0UB69"/>
<dbReference type="GO" id="GO:0050806">
    <property type="term" value="P:positive regulation of synaptic transmission"/>
    <property type="evidence" value="ECO:0007669"/>
    <property type="project" value="TreeGrafter"/>
</dbReference>
<feature type="region of interest" description="Disordered" evidence="4">
    <location>
        <begin position="1175"/>
        <end position="1196"/>
    </location>
</feature>
<evidence type="ECO:0000259" key="5">
    <source>
        <dbReference type="PROSITE" id="PS50004"/>
    </source>
</evidence>
<feature type="compositionally biased region" description="Low complexity" evidence="4">
    <location>
        <begin position="1113"/>
        <end position="1125"/>
    </location>
</feature>
<dbReference type="PROSITE" id="PS50106">
    <property type="entry name" value="PDZ"/>
    <property type="match status" value="1"/>
</dbReference>
<dbReference type="GO" id="GO:0042734">
    <property type="term" value="C:presynaptic membrane"/>
    <property type="evidence" value="ECO:0007669"/>
    <property type="project" value="TreeGrafter"/>
</dbReference>
<dbReference type="SUPFAM" id="SSF50156">
    <property type="entry name" value="PDZ domain-like"/>
    <property type="match status" value="1"/>
</dbReference>
<feature type="region of interest" description="Disordered" evidence="4">
    <location>
        <begin position="2283"/>
        <end position="2307"/>
    </location>
</feature>
<feature type="compositionally biased region" description="Polar residues" evidence="4">
    <location>
        <begin position="702"/>
        <end position="734"/>
    </location>
</feature>
<dbReference type="InterPro" id="IPR013083">
    <property type="entry name" value="Znf_RING/FYVE/PHD"/>
</dbReference>
<dbReference type="EMBL" id="JYDJ01000028">
    <property type="protein sequence ID" value="KRX48512.1"/>
    <property type="molecule type" value="Genomic_DNA"/>
</dbReference>
<feature type="region of interest" description="Disordered" evidence="4">
    <location>
        <begin position="145"/>
        <end position="224"/>
    </location>
</feature>
<feature type="compositionally biased region" description="Low complexity" evidence="4">
    <location>
        <begin position="180"/>
        <end position="194"/>
    </location>
</feature>
<dbReference type="GO" id="GO:0044325">
    <property type="term" value="F:transmembrane transporter binding"/>
    <property type="evidence" value="ECO:0007669"/>
    <property type="project" value="TreeGrafter"/>
</dbReference>
<comment type="caution">
    <text evidence="7">The sequence shown here is derived from an EMBL/GenBank/DDBJ whole genome shotgun (WGS) entry which is preliminary data.</text>
</comment>
<dbReference type="GO" id="GO:0048791">
    <property type="term" value="P:calcium ion-regulated exocytosis of neurotransmitter"/>
    <property type="evidence" value="ECO:0007669"/>
    <property type="project" value="TreeGrafter"/>
</dbReference>
<dbReference type="InterPro" id="IPR039032">
    <property type="entry name" value="Rim-like"/>
</dbReference>
<organism evidence="7 8">
    <name type="scientific">Trichinella murrelli</name>
    <dbReference type="NCBI Taxonomy" id="144512"/>
    <lineage>
        <taxon>Eukaryota</taxon>
        <taxon>Metazoa</taxon>
        <taxon>Ecdysozoa</taxon>
        <taxon>Nematoda</taxon>
        <taxon>Enoplea</taxon>
        <taxon>Dorylaimia</taxon>
        <taxon>Trichinellida</taxon>
        <taxon>Trichinellidae</taxon>
        <taxon>Trichinella</taxon>
    </lineage>
</organism>
<feature type="compositionally biased region" description="Polar residues" evidence="4">
    <location>
        <begin position="399"/>
        <end position="410"/>
    </location>
</feature>
<dbReference type="Proteomes" id="UP000055048">
    <property type="component" value="Unassembled WGS sequence"/>
</dbReference>
<name>A0A0V0UB69_9BILA</name>
<sequence>MKCGDSKHFRMFVCVLVRRLRAEVPGIRTGAVNKDAAHWLVRIDRFTNVYRLLEWEFDWLPPFPPAGSVEAAVIERFILPRQKKTRIKNLDEMFGKVFGGITHAVSHTASQLRTQVLAPQFNATVDPLAGLSEVERAHILAVQRRAADEDSKLSQQPMVLPRSTASTVDATASLPPPSLAPSTLPSRPSSASSTETEGADDTSDDDDDDSGPIPDLDQIGLSEVTPADMRLDGLAEIGQERLLTSQESIEEQPTIVVHSPSTNSNGAVDESDANELEREEEEDERQQQHAEEEHEEDSLDELEHYSSPESDTQDVVEPVVRIPGDQENLQLAATGAGDESPSSSGDEWNCEYAGESFTAPIRKSIEIDEPTTTPSITLTAVEGEHEEEEEDGDDDDNDQATVVSFSQSNERPIYQTEPAASSPPPAADTTASSLFNYDQTDPTEWTNVEPLLQTQEIELSSNETDQSVMNKAPGVEMDEEASSQTFYGDESSNPFLDGASFADDQAISELVPVEEPDEEVDEEKFNNDNEQQLVIDASADEQLSTALAEPIPSSDDDTFGVDEKIISQAEKTFATVADHADSFGISNIAAAASSVVIERQTSRSLTETTSRSVKQPFDMPAASQAKLQSANKIASAALDGFGGKSLKNFGGLFSRPKVDFSSFATSVKKSTEAALKKATDSVASSFSSSSVVSMSQDSFNSNNQTCTVPPKSPSSSAINADNASVNSNKSSDQWSALEVDKADNNNNNSSAVMKSTAAAVVGKKGIQPSPVVSNTFRVSCNSDSTEDTGYSSRCSPEDEFYRVGSDGAQFLITYDSSRKLGVDTVKAPLSPRRRINPFIEDGIFSQRLITSVIVEQADDQLTKSFHVSGQKRQLDIVEKVEPGEQEKFHLIAEQSFWSSEPLQSQQLFGEIDGPQEISQAGKDSTPKIEEVETLPLPDESTPLKYPLQQSIANSGADEIAKLFAVEDSAPDSSACTQMYDSSEVSSEQFDEDAQKRITEIESEFLLQNNQSADSVEDWQMCPLCQMAEVHVRPDGVSINGQPCGNCGLTVCSKCGHVVEQNGRKVWLCGICDSNIAETNGRWYCDATKSQAISEDDNSKLTFEKSQEVDSDISDQASDSSDSYPDVVIEVPSSPVKQLDFDQEFSTSNSKQCYKVFRDIEKHFMNNFDQCDDTKHEGKVDHHDQQTGHSDKGNFETDPFKTVPISVGQSPTFEKLTEQASPSDAQLSIGEEIFGKIVPPEQSCPSTNSNNAQEDSIDYAQAMRYYNTQPFYIHRPGPVYTILEDDEEVMELNQDGKNKTAYMAAISASRPSTLSSSSSKSQLTSFSSPLANSYVGLDRPAQQMQTSSNASTEQLTLTVSSDVLVQHFFATSTTSTTTTSITASKSHALQSNSTFTPKPVRIAPPPPPPSQYSISRDAKIEKSIHQETSNKPTGGRRHSADVPLSTDVNDSVVSGSLNGTAFKPVHSSSSTWTILAGQKKSDTPSSSTVAVSFALPVVRTVDMDASDPSSCLPLYSAASTLCTTATTAPATTPITTNEADDDEAVVECSGTGPFVSRLKRSPAMLLNCIKNETDLRAGSLQTALQSTPTSALTACSSTSYPSSRLIDSAIPTPTKVVSSTSCGDTLQSGKTFLNERLFFAQASPGEMGRRKLPNIPKIASNRHQQDVDEQLCNISWSAGSVCSSTTTVNGSGITGITGGSSYNNVISMPSSWKNIGQTLRPQHSTPLATNCRRLLPPTLARVLLKQELREALTKRLDKLEAAEIEANQREFVVGRYMATGVYPQSAGVDSAPSVVRCGLSPEMVRGCVVHFDRSRYLSSIRQRESSKAEFSNSYGQSSRYGSYGGEEQWNSSRLVRKKESFVKKDDSVVLLFVKFCGSSSLQTKRNDFTVQTSDVLERYKDASTQTVQQSSETTNSGNFVRFKPKDDLLLSKHKNVGVSTSEGPTCRTISTSTDEIDEDRLMARRRSEGNKKWRNLNSKSFTYFSADDDFASRESRRSKIRREIARRREKFSSYEDLFNLPPHRADSTYRYMDDGMELNNYLTPSLYSSNRFSGHYGSLPRIDRLYDYSPMSRNALYDDEPSSFSASYPLRPYQKYDRLYRSDTAPFVDGQDSAFHRGNYGTLTWRDQKPWFIDGQRSLSSSLPYLNNFYESLDSQPECSFRGYSRGRRFGEAGTEQVNTPRSSSMLSHYANYLHNDFLRRSSALDDGYGNLCEDRSTAKCMPYADSSTEFNCRPSSVMEPIASRLPYDKYDEPLNDCLSLHRCGTDAPMETYPSTRDYCSMTAQQPTFNSRRRRSRRQQDQEPLYSGVKSAQYDADLKTQSYNPYLIDSSLQNASVENHHRQRASSQILLEEGKSTFRQASSPSSANIKRLLLVRDVRDRSGHGIGMRVIGGKILPGSDGELVAYVAAVYKGGLVDLMEEVKEGDQILEWNGIKLTGKTYEEVQSIIDNTEGEFEIVLRSDANLNQVYRLEEGPSSSLDKGYESDCCLSNLAHPRLAKLALQRKTGLDQTNDRHCQGLDFGKASPCFSTTPRSRSPFTANQQQLRTRPKSNSLLAQDLANEGLLKLRVCFDHTSDTLFVTVLCAARLPNVDAKKRRPPNPFVKIYILPERIVQNKRRTKFIARSNNPVWNQTVVYKDLNLEQALNKMLEFTVWSYDRFKQNTFLGKVIINLSAANRWRKHDYTVIPFEVCISMVKMQLFIHLIAALLFLFARGEDDAVVEPTFADLKNLIDLYAREMEAMNALGTSRRLKTIPLRDPRFITRKLFKND</sequence>
<keyword evidence="8" id="KW-1185">Reference proteome</keyword>
<dbReference type="GO" id="GO:2000300">
    <property type="term" value="P:regulation of synaptic vesicle exocytosis"/>
    <property type="evidence" value="ECO:0007669"/>
    <property type="project" value="TreeGrafter"/>
</dbReference>
<feature type="compositionally biased region" description="Basic and acidic residues" evidence="4">
    <location>
        <begin position="1098"/>
        <end position="1107"/>
    </location>
</feature>
<dbReference type="GO" id="GO:0048167">
    <property type="term" value="P:regulation of synaptic plasticity"/>
    <property type="evidence" value="ECO:0007669"/>
    <property type="project" value="TreeGrafter"/>
</dbReference>
<feature type="domain" description="PDZ" evidence="6">
    <location>
        <begin position="2373"/>
        <end position="2462"/>
    </location>
</feature>
<keyword evidence="3" id="KW-0175">Coiled coil</keyword>
<evidence type="ECO:0000313" key="7">
    <source>
        <dbReference type="EMBL" id="KRX48512.1"/>
    </source>
</evidence>